<dbReference type="GO" id="GO:0009288">
    <property type="term" value="C:bacterial-type flagellum"/>
    <property type="evidence" value="ECO:0007669"/>
    <property type="project" value="InterPro"/>
</dbReference>
<evidence type="ECO:0000259" key="2">
    <source>
        <dbReference type="Pfam" id="PF00669"/>
    </source>
</evidence>
<dbReference type="Gene3D" id="1.20.1330.10">
    <property type="entry name" value="f41 fragment of flagellin, N-terminal domain"/>
    <property type="match status" value="1"/>
</dbReference>
<sequence length="273" mass="30495">MGGETVLINNIYTFSSTNKINKFKDTKEKVTEKVATGRRINRAADDASGLTISESFKAQVRGLSQAERNIQDGMSLLQVVDGALGDITDNLHRIRELCVHSSNGTLVDEDREALNEELKQIKEAIQTTVENTEFNEIKVLKHDRSLTIQTKDNPYTSMEIKLYDLKLENLELKDADASTQENSQNTILKSQNAVDKINKIRAENGAYYNNLKHTLMNTSNSNLNINSSLSVITDANTAMSLMDIVKTDVLINYSQFMYNNAKGNLEAIKNLIG</sequence>
<proteinExistence type="predicted"/>
<protein>
    <recommendedName>
        <fullName evidence="1">Flagellin</fullName>
    </recommendedName>
</protein>
<dbReference type="Pfam" id="PF00669">
    <property type="entry name" value="Flagellin_N"/>
    <property type="match status" value="1"/>
</dbReference>
<dbReference type="InterPro" id="IPR001492">
    <property type="entry name" value="Flagellin"/>
</dbReference>
<dbReference type="PANTHER" id="PTHR42792:SF2">
    <property type="entry name" value="FLAGELLIN"/>
    <property type="match status" value="1"/>
</dbReference>
<keyword evidence="3" id="KW-0282">Flagellum</keyword>
<dbReference type="InterPro" id="IPR001029">
    <property type="entry name" value="Flagellin_N"/>
</dbReference>
<dbReference type="Proteomes" id="UP000290921">
    <property type="component" value="Unassembled WGS sequence"/>
</dbReference>
<name>A0A4Q0VCW5_CLOTA</name>
<dbReference type="PANTHER" id="PTHR42792">
    <property type="entry name" value="FLAGELLIN"/>
    <property type="match status" value="1"/>
</dbReference>
<organism evidence="3 4">
    <name type="scientific">Clostridium tetani</name>
    <dbReference type="NCBI Taxonomy" id="1513"/>
    <lineage>
        <taxon>Bacteria</taxon>
        <taxon>Bacillati</taxon>
        <taxon>Bacillota</taxon>
        <taxon>Clostridia</taxon>
        <taxon>Eubacteriales</taxon>
        <taxon>Clostridiaceae</taxon>
        <taxon>Clostridium</taxon>
    </lineage>
</organism>
<keyword evidence="3" id="KW-0966">Cell projection</keyword>
<dbReference type="AlphaFoldDB" id="A0A4Q0VCW5"/>
<gene>
    <name evidence="3" type="ORF">DP130_05615</name>
</gene>
<dbReference type="EMBL" id="QMAP01000004">
    <property type="protein sequence ID" value="RXI49534.1"/>
    <property type="molecule type" value="Genomic_DNA"/>
</dbReference>
<evidence type="ECO:0000256" key="1">
    <source>
        <dbReference type="ARBA" id="ARBA00020110"/>
    </source>
</evidence>
<dbReference type="GO" id="GO:0005198">
    <property type="term" value="F:structural molecule activity"/>
    <property type="evidence" value="ECO:0007669"/>
    <property type="project" value="InterPro"/>
</dbReference>
<keyword evidence="3" id="KW-0969">Cilium</keyword>
<reference evidence="3 4" key="1">
    <citation type="submission" date="2018-06" db="EMBL/GenBank/DDBJ databases">
        <title>Genome conservation of Clostridium tetani.</title>
        <authorList>
            <person name="Bruggemann H."/>
            <person name="Popoff M.R."/>
        </authorList>
    </citation>
    <scope>NUCLEOTIDE SEQUENCE [LARGE SCALE GENOMIC DNA]</scope>
    <source>
        <strain evidence="3 4">2017.061</strain>
    </source>
</reference>
<evidence type="ECO:0000313" key="4">
    <source>
        <dbReference type="Proteomes" id="UP000290921"/>
    </source>
</evidence>
<feature type="domain" description="Flagellin N-terminal" evidence="2">
    <location>
        <begin position="10"/>
        <end position="141"/>
    </location>
</feature>
<accession>A0A4Q0VCW5</accession>
<dbReference type="SUPFAM" id="SSF64518">
    <property type="entry name" value="Phase 1 flagellin"/>
    <property type="match status" value="1"/>
</dbReference>
<comment type="caution">
    <text evidence="3">The sequence shown here is derived from an EMBL/GenBank/DDBJ whole genome shotgun (WGS) entry which is preliminary data.</text>
</comment>
<evidence type="ECO:0000313" key="3">
    <source>
        <dbReference type="EMBL" id="RXI49534.1"/>
    </source>
</evidence>
<dbReference type="PRINTS" id="PR00207">
    <property type="entry name" value="FLAGELLIN"/>
</dbReference>